<dbReference type="RefSeq" id="WP_194368223.1">
    <property type="nucleotide sequence ID" value="NZ_CP054492.1"/>
</dbReference>
<organism evidence="1 2">
    <name type="scientific">Candidatus Sulfurimonas baltica</name>
    <dbReference type="NCBI Taxonomy" id="2740404"/>
    <lineage>
        <taxon>Bacteria</taxon>
        <taxon>Pseudomonadati</taxon>
        <taxon>Campylobacterota</taxon>
        <taxon>Epsilonproteobacteria</taxon>
        <taxon>Campylobacterales</taxon>
        <taxon>Sulfurimonadaceae</taxon>
        <taxon>Sulfurimonas</taxon>
    </lineage>
</organism>
<accession>A0A7S7LUS1</accession>
<gene>
    <name evidence="1" type="ORF">HUE88_08130</name>
</gene>
<name>A0A7S7LUS1_9BACT</name>
<reference evidence="1 2" key="1">
    <citation type="submission" date="2020-05" db="EMBL/GenBank/DDBJ databases">
        <title>Sulfurimonas marisnigri, sp. nov., and Sulfurimonas baltica, sp. nov., manganese oxide reducing chemolithoautotrophs of the class Epsilonproteobacteria isolated from the pelagic redoxclines of the Black and Baltic Seas and emended description of the genus Sulfurimonas.</title>
        <authorList>
            <person name="Henkel J.V."/>
            <person name="Laudan C."/>
            <person name="Werner J."/>
            <person name="Neu T."/>
            <person name="Plewe S."/>
            <person name="Sproer C."/>
            <person name="Bunk B."/>
            <person name="Schulz-Vogt H.N."/>
        </authorList>
    </citation>
    <scope>NUCLEOTIDE SEQUENCE [LARGE SCALE GENOMIC DNA]</scope>
    <source>
        <strain evidence="1 2">GD2</strain>
    </source>
</reference>
<dbReference type="AlphaFoldDB" id="A0A7S7LUS1"/>
<evidence type="ECO:0000313" key="1">
    <source>
        <dbReference type="EMBL" id="QOY51109.1"/>
    </source>
</evidence>
<evidence type="ECO:0000313" key="2">
    <source>
        <dbReference type="Proteomes" id="UP000593994"/>
    </source>
</evidence>
<keyword evidence="2" id="KW-1185">Reference proteome</keyword>
<dbReference type="Proteomes" id="UP000593994">
    <property type="component" value="Chromosome"/>
</dbReference>
<dbReference type="EMBL" id="CP054492">
    <property type="protein sequence ID" value="QOY51109.1"/>
    <property type="molecule type" value="Genomic_DNA"/>
</dbReference>
<proteinExistence type="predicted"/>
<protein>
    <submittedName>
        <fullName evidence="1">Uncharacterized protein</fullName>
    </submittedName>
</protein>
<sequence length="86" mass="10044">MIDAEFRSEERFSKLSLAYEGKEEKEIVNSCVEKIIAEYTTKPETYTCTISNNREVLVIEYHDDSTRESGDIFEKIIKSLNIRKCD</sequence>
<dbReference type="KEGG" id="sbal:HUE88_08130"/>